<dbReference type="GO" id="GO:0046872">
    <property type="term" value="F:metal ion binding"/>
    <property type="evidence" value="ECO:0007669"/>
    <property type="project" value="UniProtKB-UniRule"/>
</dbReference>
<dbReference type="InterPro" id="IPR002828">
    <property type="entry name" value="SurE-like_Pase/nucleotidase"/>
</dbReference>
<feature type="binding site" evidence="4">
    <location>
        <position position="39"/>
    </location>
    <ligand>
        <name>a divalent metal cation</name>
        <dbReference type="ChEBI" id="CHEBI:60240"/>
    </ligand>
</feature>
<dbReference type="RefSeq" id="WP_013680875.1">
    <property type="nucleotide sequence ID" value="NC_015315.1"/>
</dbReference>
<accession>F2L5B5</accession>
<keyword evidence="7" id="KW-1185">Reference proteome</keyword>
<protein>
    <recommendedName>
        <fullName evidence="4">5'-nucleotidase SurE</fullName>
        <ecNumber evidence="4">3.1.3.5</ecNumber>
    </recommendedName>
    <alternativeName>
        <fullName evidence="4">Nucleoside 5'-monophosphate phosphohydrolase</fullName>
    </alternativeName>
</protein>
<keyword evidence="4" id="KW-0963">Cytoplasm</keyword>
<keyword evidence="2 4" id="KW-0479">Metal-binding</keyword>
<keyword evidence="4" id="KW-0547">Nucleotide-binding</keyword>
<feature type="binding site" evidence="4">
    <location>
        <position position="93"/>
    </location>
    <ligand>
        <name>a divalent metal cation</name>
        <dbReference type="ChEBI" id="CHEBI:60240"/>
    </ligand>
</feature>
<comment type="function">
    <text evidence="4">Nucleotidase that shows phosphatase activity on nucleoside 5'-monophosphates.</text>
</comment>
<name>F2L5B5_THEU7</name>
<evidence type="ECO:0000313" key="6">
    <source>
        <dbReference type="EMBL" id="AEA13540.1"/>
    </source>
</evidence>
<sequence>MNILVTNDDGIYSPGLRMLYSFVKDLGRVYVVAPETPKSASGLGITLHKPLRISKMELEGIQAYATSGTPSDTVYLAALEIVDRIDLVLSGINVGDNTSLQVILSSGTIGAAMQAALLGIPALAFSVDVNEPEELLEDPALISAIRNVARAAVRFVVEYGMPKGVDVISLNFPRRFKPGAAVKMAPAAKVKFSQKVDRRKDPRGGVYYWLYGELVKAEPGTDVYIVHEEGNIALTPLSFNMNVLGPRPEADAAALQRLVDLLNKSIT</sequence>
<comment type="catalytic activity">
    <reaction evidence="4">
        <text>a ribonucleoside 5'-phosphate + H2O = a ribonucleoside + phosphate</text>
        <dbReference type="Rhea" id="RHEA:12484"/>
        <dbReference type="ChEBI" id="CHEBI:15377"/>
        <dbReference type="ChEBI" id="CHEBI:18254"/>
        <dbReference type="ChEBI" id="CHEBI:43474"/>
        <dbReference type="ChEBI" id="CHEBI:58043"/>
        <dbReference type="EC" id="3.1.3.5"/>
    </reaction>
</comment>
<dbReference type="GO" id="GO:0005737">
    <property type="term" value="C:cytoplasm"/>
    <property type="evidence" value="ECO:0007669"/>
    <property type="project" value="UniProtKB-SubCell"/>
</dbReference>
<dbReference type="EMBL" id="CP002590">
    <property type="protein sequence ID" value="AEA13540.1"/>
    <property type="molecule type" value="Genomic_DNA"/>
</dbReference>
<feature type="binding site" evidence="4">
    <location>
        <position position="9"/>
    </location>
    <ligand>
        <name>a divalent metal cation</name>
        <dbReference type="ChEBI" id="CHEBI:60240"/>
    </ligand>
</feature>
<dbReference type="Gene3D" id="3.40.1210.10">
    <property type="entry name" value="Survival protein SurE-like phosphatase/nucleotidase"/>
    <property type="match status" value="1"/>
</dbReference>
<dbReference type="GO" id="GO:0008253">
    <property type="term" value="F:5'-nucleotidase activity"/>
    <property type="evidence" value="ECO:0007669"/>
    <property type="project" value="UniProtKB-UniRule"/>
</dbReference>
<feature type="domain" description="Survival protein SurE-like phosphatase/nucleotidase" evidence="5">
    <location>
        <begin position="3"/>
        <end position="185"/>
    </location>
</feature>
<dbReference type="OrthoDB" id="26873at2157"/>
<dbReference type="InterPro" id="IPR036523">
    <property type="entry name" value="SurE-like_sf"/>
</dbReference>
<organism evidence="6 7">
    <name type="scientific">Thermoproteus uzoniensis (strain 768-20)</name>
    <dbReference type="NCBI Taxonomy" id="999630"/>
    <lineage>
        <taxon>Archaea</taxon>
        <taxon>Thermoproteota</taxon>
        <taxon>Thermoprotei</taxon>
        <taxon>Thermoproteales</taxon>
        <taxon>Thermoproteaceae</taxon>
        <taxon>Thermoproteus</taxon>
    </lineage>
</organism>
<dbReference type="InterPro" id="IPR030048">
    <property type="entry name" value="SurE"/>
</dbReference>
<dbReference type="PANTHER" id="PTHR30457:SF0">
    <property type="entry name" value="PHOSPHATASE, PUTATIVE (AFU_ORTHOLOGUE AFUA_4G01070)-RELATED"/>
    <property type="match status" value="1"/>
</dbReference>
<evidence type="ECO:0000259" key="5">
    <source>
        <dbReference type="Pfam" id="PF01975"/>
    </source>
</evidence>
<feature type="binding site" evidence="4">
    <location>
        <position position="8"/>
    </location>
    <ligand>
        <name>a divalent metal cation</name>
        <dbReference type="ChEBI" id="CHEBI:60240"/>
    </ligand>
</feature>
<gene>
    <name evidence="4" type="primary">surE</name>
    <name evidence="6" type="ordered locus">TUZN_2082</name>
</gene>
<reference evidence="6 7" key="1">
    <citation type="journal article" date="2011" name="J. Bacteriol.">
        <title>Complete genome sequence of the thermoacidophilic crenarchaeon Thermoproteus uzoniensis 768-20.</title>
        <authorList>
            <person name="Mardanov A.V."/>
            <person name="Gumerov V.M."/>
            <person name="Beletsky A.V."/>
            <person name="Prokofeva M.I."/>
            <person name="Bonch-Osmolovskaya E.A."/>
            <person name="Ravin N.V."/>
            <person name="Skryabin K.G."/>
        </authorList>
    </citation>
    <scope>NUCLEOTIDE SEQUENCE [LARGE SCALE GENOMIC DNA]</scope>
    <source>
        <strain evidence="6 7">768-20</strain>
    </source>
</reference>
<dbReference type="SUPFAM" id="SSF64167">
    <property type="entry name" value="SurE-like"/>
    <property type="match status" value="1"/>
</dbReference>
<reference key="2">
    <citation type="submission" date="2011-03" db="EMBL/GenBank/DDBJ databases">
        <title>Complete genome sequence of the thermoacidophilic crenarchaeon Thermoproteus uzoniensis 768-20.</title>
        <authorList>
            <person name="Mardanov A.V."/>
            <person name="Gumerov V.M."/>
            <person name="Beletsky A.V."/>
            <person name="Prokofeva M.I."/>
            <person name="Bonch-Osmolovskaya E.A."/>
            <person name="Ravin N.V."/>
            <person name="Skryabin K.G."/>
        </authorList>
    </citation>
    <scope>NUCLEOTIDE SEQUENCE</scope>
    <source>
        <strain>768-20</strain>
    </source>
</reference>
<dbReference type="GO" id="GO:0000166">
    <property type="term" value="F:nucleotide binding"/>
    <property type="evidence" value="ECO:0007669"/>
    <property type="project" value="UniProtKB-KW"/>
</dbReference>
<dbReference type="AlphaFoldDB" id="F2L5B5"/>
<dbReference type="NCBIfam" id="NF010544">
    <property type="entry name" value="PRK13934.1"/>
    <property type="match status" value="1"/>
</dbReference>
<dbReference type="NCBIfam" id="TIGR00087">
    <property type="entry name" value="surE"/>
    <property type="match status" value="1"/>
</dbReference>
<evidence type="ECO:0000256" key="4">
    <source>
        <dbReference type="HAMAP-Rule" id="MF_00060"/>
    </source>
</evidence>
<dbReference type="HOGENOM" id="CLU_045192_1_3_2"/>
<dbReference type="KEGG" id="tuz:TUZN_2082"/>
<comment type="cofactor">
    <cofactor evidence="4">
        <name>a divalent metal cation</name>
        <dbReference type="ChEBI" id="CHEBI:60240"/>
    </cofactor>
    <text evidence="4">Binds 1 divalent metal cation per subunit.</text>
</comment>
<evidence type="ECO:0000256" key="3">
    <source>
        <dbReference type="ARBA" id="ARBA00022801"/>
    </source>
</evidence>
<evidence type="ECO:0000313" key="7">
    <source>
        <dbReference type="Proteomes" id="UP000008138"/>
    </source>
</evidence>
<keyword evidence="3 4" id="KW-0378">Hydrolase</keyword>
<dbReference type="STRING" id="999630.TUZN_2082"/>
<evidence type="ECO:0000256" key="1">
    <source>
        <dbReference type="ARBA" id="ARBA00011062"/>
    </source>
</evidence>
<proteinExistence type="inferred from homology"/>
<dbReference type="Pfam" id="PF01975">
    <property type="entry name" value="SurE"/>
    <property type="match status" value="1"/>
</dbReference>
<comment type="similarity">
    <text evidence="1 4">Belongs to the SurE nucleotidase family.</text>
</comment>
<comment type="subcellular location">
    <subcellularLocation>
        <location evidence="4">Cytoplasm</location>
    </subcellularLocation>
</comment>
<dbReference type="eggNOG" id="arCOG02303">
    <property type="taxonomic scope" value="Archaea"/>
</dbReference>
<dbReference type="HAMAP" id="MF_00060">
    <property type="entry name" value="SurE"/>
    <property type="match status" value="1"/>
</dbReference>
<dbReference type="PANTHER" id="PTHR30457">
    <property type="entry name" value="5'-NUCLEOTIDASE SURE"/>
    <property type="match status" value="1"/>
</dbReference>
<evidence type="ECO:0000256" key="2">
    <source>
        <dbReference type="ARBA" id="ARBA00022723"/>
    </source>
</evidence>
<dbReference type="Proteomes" id="UP000008138">
    <property type="component" value="Chromosome"/>
</dbReference>
<dbReference type="GeneID" id="10361593"/>
<dbReference type="EC" id="3.1.3.5" evidence="4"/>